<evidence type="ECO:0000313" key="10">
    <source>
        <dbReference type="EMBL" id="MBW4768308.1"/>
    </source>
</evidence>
<dbReference type="PANTHER" id="PTHR30027">
    <property type="entry name" value="RIBOSOMAL RNA SMALL SUBUNIT METHYLTRANSFERASE E"/>
    <property type="match status" value="1"/>
</dbReference>
<gene>
    <name evidence="10" type="ORF">KZO38_00800</name>
</gene>
<dbReference type="Pfam" id="PF20260">
    <property type="entry name" value="PUA_4"/>
    <property type="match status" value="1"/>
</dbReference>
<comment type="catalytic activity">
    <reaction evidence="7">
        <text>uridine(1498) in 16S rRNA + S-adenosyl-L-methionine = N(3)-methyluridine(1498) in 16S rRNA + S-adenosyl-L-homocysteine + H(+)</text>
        <dbReference type="Rhea" id="RHEA:42920"/>
        <dbReference type="Rhea" id="RHEA-COMP:10283"/>
        <dbReference type="Rhea" id="RHEA-COMP:10284"/>
        <dbReference type="ChEBI" id="CHEBI:15378"/>
        <dbReference type="ChEBI" id="CHEBI:57856"/>
        <dbReference type="ChEBI" id="CHEBI:59789"/>
        <dbReference type="ChEBI" id="CHEBI:65315"/>
        <dbReference type="ChEBI" id="CHEBI:74502"/>
        <dbReference type="EC" id="2.1.1.193"/>
    </reaction>
</comment>
<keyword evidence="6 7" id="KW-0949">S-adenosyl-L-methionine</keyword>
<keyword evidence="2 7" id="KW-0963">Cytoplasm</keyword>
<evidence type="ECO:0000259" key="9">
    <source>
        <dbReference type="Pfam" id="PF20260"/>
    </source>
</evidence>
<accession>A0ABS6Y9Q7</accession>
<proteinExistence type="inferred from homology"/>
<evidence type="ECO:0000256" key="1">
    <source>
        <dbReference type="ARBA" id="ARBA00004496"/>
    </source>
</evidence>
<keyword evidence="5 7" id="KW-0808">Transferase</keyword>
<dbReference type="InterPro" id="IPR046886">
    <property type="entry name" value="RsmE_MTase_dom"/>
</dbReference>
<dbReference type="GO" id="GO:0008168">
    <property type="term" value="F:methyltransferase activity"/>
    <property type="evidence" value="ECO:0007669"/>
    <property type="project" value="UniProtKB-KW"/>
</dbReference>
<dbReference type="Proteomes" id="UP000788426">
    <property type="component" value="Unassembled WGS sequence"/>
</dbReference>
<dbReference type="NCBIfam" id="TIGR00046">
    <property type="entry name" value="RsmE family RNA methyltransferase"/>
    <property type="match status" value="1"/>
</dbReference>
<comment type="caution">
    <text evidence="10">The sequence shown here is derived from an EMBL/GenBank/DDBJ whole genome shotgun (WGS) entry which is preliminary data.</text>
</comment>
<name>A0ABS6Y9Q7_9BACT</name>
<feature type="domain" description="Ribosomal RNA small subunit methyltransferase E methyltransferase" evidence="8">
    <location>
        <begin position="75"/>
        <end position="235"/>
    </location>
</feature>
<reference evidence="10 11" key="1">
    <citation type="submission" date="2021-07" db="EMBL/GenBank/DDBJ databases">
        <title>Genomic diversity and antimicrobial resistance of Prevotella spp. isolated from chronic lung disease airways.</title>
        <authorList>
            <person name="Webb K.A."/>
            <person name="Olagoke O.S."/>
            <person name="Baird T."/>
            <person name="Neill J."/>
            <person name="Pham A."/>
            <person name="Wells T.J."/>
            <person name="Ramsay K.A."/>
            <person name="Bell S.C."/>
            <person name="Sarovich D.S."/>
            <person name="Price E.P."/>
        </authorList>
    </citation>
    <scope>NUCLEOTIDE SEQUENCE [LARGE SCALE GENOMIC DNA]</scope>
    <source>
        <strain evidence="10 11">SCHI0011.S.12</strain>
    </source>
</reference>
<dbReference type="EMBL" id="JAHXCT010000001">
    <property type="protein sequence ID" value="MBW4768308.1"/>
    <property type="molecule type" value="Genomic_DNA"/>
</dbReference>
<evidence type="ECO:0000256" key="3">
    <source>
        <dbReference type="ARBA" id="ARBA00022552"/>
    </source>
</evidence>
<dbReference type="GO" id="GO:0032259">
    <property type="term" value="P:methylation"/>
    <property type="evidence" value="ECO:0007669"/>
    <property type="project" value="UniProtKB-KW"/>
</dbReference>
<evidence type="ECO:0000259" key="8">
    <source>
        <dbReference type="Pfam" id="PF04452"/>
    </source>
</evidence>
<evidence type="ECO:0000256" key="6">
    <source>
        <dbReference type="ARBA" id="ARBA00022691"/>
    </source>
</evidence>
<dbReference type="EC" id="2.1.1.193" evidence="7"/>
<evidence type="ECO:0000256" key="5">
    <source>
        <dbReference type="ARBA" id="ARBA00022679"/>
    </source>
</evidence>
<evidence type="ECO:0000256" key="4">
    <source>
        <dbReference type="ARBA" id="ARBA00022603"/>
    </source>
</evidence>
<dbReference type="PANTHER" id="PTHR30027:SF3">
    <property type="entry name" value="16S RRNA (URACIL(1498)-N(3))-METHYLTRANSFERASE"/>
    <property type="match status" value="1"/>
</dbReference>
<keyword evidence="3 7" id="KW-0698">rRNA processing</keyword>
<keyword evidence="4 7" id="KW-0489">Methyltransferase</keyword>
<dbReference type="CDD" id="cd18084">
    <property type="entry name" value="RsmE-like"/>
    <property type="match status" value="1"/>
</dbReference>
<evidence type="ECO:0000256" key="7">
    <source>
        <dbReference type="PIRNR" id="PIRNR015601"/>
    </source>
</evidence>
<organism evidence="10 11">
    <name type="scientific">Hoylesella nanceiensis</name>
    <dbReference type="NCBI Taxonomy" id="425941"/>
    <lineage>
        <taxon>Bacteria</taxon>
        <taxon>Pseudomonadati</taxon>
        <taxon>Bacteroidota</taxon>
        <taxon>Bacteroidia</taxon>
        <taxon>Bacteroidales</taxon>
        <taxon>Prevotellaceae</taxon>
        <taxon>Hoylesella</taxon>
    </lineage>
</organism>
<protein>
    <recommendedName>
        <fullName evidence="7">Ribosomal RNA small subunit methyltransferase E</fullName>
        <ecNumber evidence="7">2.1.1.193</ecNumber>
    </recommendedName>
</protein>
<comment type="similarity">
    <text evidence="7">Belongs to the RNA methyltransferase RsmE family.</text>
</comment>
<comment type="subcellular location">
    <subcellularLocation>
        <location evidence="1 7">Cytoplasm</location>
    </subcellularLocation>
</comment>
<dbReference type="NCBIfam" id="NF008702">
    <property type="entry name" value="PRK11713.6-1"/>
    <property type="match status" value="1"/>
</dbReference>
<dbReference type="InterPro" id="IPR046887">
    <property type="entry name" value="RsmE_PUA-like"/>
</dbReference>
<sequence>MKEVRYFYAPAALTTNELPSEEAAHASKVLRLQPGDEVVLIDGKGSFHQAEIVNITKSRCEYQITHSQEYPKTWNSNIHLAIAPTKNIDRIEWLTEKITEIGFDKLSFLNCRFSERRVVKNERLERIIVSAAKQSRKSWMPQLNEMVSFKDFISMPHKGLKFIAHCYEQFPKVDLCSTLNSEKIQEDVLILVGPEGDFSVDEVDLALKNGFQSISLGENRLRTETAGLVAVTIAQFALRKNK</sequence>
<feature type="domain" description="Ribosomal RNA small subunit methyltransferase E PUA-like" evidence="9">
    <location>
        <begin position="19"/>
        <end position="61"/>
    </location>
</feature>
<dbReference type="RefSeq" id="WP_219478992.1">
    <property type="nucleotide sequence ID" value="NZ_JAHXCT010000001.1"/>
</dbReference>
<evidence type="ECO:0000313" key="11">
    <source>
        <dbReference type="Proteomes" id="UP000788426"/>
    </source>
</evidence>
<evidence type="ECO:0000256" key="2">
    <source>
        <dbReference type="ARBA" id="ARBA00022490"/>
    </source>
</evidence>
<dbReference type="InterPro" id="IPR006700">
    <property type="entry name" value="RsmE"/>
</dbReference>
<keyword evidence="11" id="KW-1185">Reference proteome</keyword>
<dbReference type="Pfam" id="PF04452">
    <property type="entry name" value="Methyltrans_RNA"/>
    <property type="match status" value="1"/>
</dbReference>
<dbReference type="PIRSF" id="PIRSF015601">
    <property type="entry name" value="MTase_slr0722"/>
    <property type="match status" value="1"/>
</dbReference>
<comment type="function">
    <text evidence="7">Specifically methylates the N3 position of the uracil ring of uridine 1498 (m3U1498) in 16S rRNA. Acts on the fully assembled 30S ribosomal subunit.</text>
</comment>